<organism evidence="7 8">
    <name type="scientific">Rhodoplanes elegans</name>
    <dbReference type="NCBI Taxonomy" id="29408"/>
    <lineage>
        <taxon>Bacteria</taxon>
        <taxon>Pseudomonadati</taxon>
        <taxon>Pseudomonadota</taxon>
        <taxon>Alphaproteobacteria</taxon>
        <taxon>Hyphomicrobiales</taxon>
        <taxon>Nitrobacteraceae</taxon>
        <taxon>Rhodoplanes</taxon>
    </lineage>
</organism>
<evidence type="ECO:0000256" key="3">
    <source>
        <dbReference type="ARBA" id="ARBA00022989"/>
    </source>
</evidence>
<protein>
    <recommendedName>
        <fullName evidence="6">O-antigen ligase-related domain-containing protein</fullName>
    </recommendedName>
</protein>
<dbReference type="Pfam" id="PF04932">
    <property type="entry name" value="Wzy_C"/>
    <property type="match status" value="1"/>
</dbReference>
<evidence type="ECO:0000259" key="6">
    <source>
        <dbReference type="Pfam" id="PF04932"/>
    </source>
</evidence>
<proteinExistence type="predicted"/>
<dbReference type="GO" id="GO:0016020">
    <property type="term" value="C:membrane"/>
    <property type="evidence" value="ECO:0007669"/>
    <property type="project" value="UniProtKB-SubCell"/>
</dbReference>
<dbReference type="InterPro" id="IPR007016">
    <property type="entry name" value="O-antigen_ligase-rel_domated"/>
</dbReference>
<evidence type="ECO:0000313" key="8">
    <source>
        <dbReference type="Proteomes" id="UP000248863"/>
    </source>
</evidence>
<dbReference type="RefSeq" id="WP_111359322.1">
    <property type="nucleotide sequence ID" value="NZ_NHSK01000065.1"/>
</dbReference>
<feature type="transmembrane region" description="Helical" evidence="5">
    <location>
        <begin position="143"/>
        <end position="166"/>
    </location>
</feature>
<feature type="transmembrane region" description="Helical" evidence="5">
    <location>
        <begin position="233"/>
        <end position="251"/>
    </location>
</feature>
<dbReference type="EMBL" id="NPEU01000357">
    <property type="protein sequence ID" value="RAI33492.1"/>
    <property type="molecule type" value="Genomic_DNA"/>
</dbReference>
<comment type="subcellular location">
    <subcellularLocation>
        <location evidence="1">Membrane</location>
        <topology evidence="1">Multi-pass membrane protein</topology>
    </subcellularLocation>
</comment>
<feature type="transmembrane region" description="Helical" evidence="5">
    <location>
        <begin position="186"/>
        <end position="204"/>
    </location>
</feature>
<evidence type="ECO:0000313" key="7">
    <source>
        <dbReference type="EMBL" id="RAI33492.1"/>
    </source>
</evidence>
<feature type="transmembrane region" description="Helical" evidence="5">
    <location>
        <begin position="61"/>
        <end position="79"/>
    </location>
</feature>
<accession>A0A327K7X1</accession>
<sequence>MSAIDSPLSGPLPGPAGMPAAGMPAAGRPASVTSGVERLRLALIFMIAFTSGFVQREPAPYELITSIAIVVFAATGLTLRATLLPLLSLLVLQNIGYLVSLMPVITLERTAMWTAVTSFLSISTLFFAMVLSQNTAQRLDMLIRGYIGAALVTAAIAILAFFRVLPGYDQFLLYDRAASTFKDPNVFGPFLVLPGLVLLQRMVSARDLRRLLADGLKLLVIAAGLLLTFSRGAWGHFTVSAIVMLGLTYVTTRSASDRFRITFVSVIGVVVLAGLVLLLLSFDVVGDMFKVRANLVQDYDAGAQGRFGRHIAGALLVFELPWGIGPLQFSKEFSYEPHNSLISAFMNGGWIAGTTWLALTVLTLVIGLRHAFVRTPWQPIFIAAYATFIGEVGESWIIDVAHWRHYFLIMGIVWGLIAAGRVAPPQADQAAYRRPPPGV</sequence>
<keyword evidence="4 5" id="KW-0472">Membrane</keyword>
<dbReference type="OrthoDB" id="9796592at2"/>
<feature type="transmembrane region" description="Helical" evidence="5">
    <location>
        <begin position="263"/>
        <end position="282"/>
    </location>
</feature>
<feature type="transmembrane region" description="Helical" evidence="5">
    <location>
        <begin position="211"/>
        <end position="227"/>
    </location>
</feature>
<evidence type="ECO:0000256" key="1">
    <source>
        <dbReference type="ARBA" id="ARBA00004141"/>
    </source>
</evidence>
<dbReference type="PANTHER" id="PTHR37422:SF21">
    <property type="entry name" value="EXOQ-LIKE PROTEIN"/>
    <property type="match status" value="1"/>
</dbReference>
<feature type="transmembrane region" description="Helical" evidence="5">
    <location>
        <begin position="86"/>
        <end position="105"/>
    </location>
</feature>
<dbReference type="Proteomes" id="UP000248863">
    <property type="component" value="Unassembled WGS sequence"/>
</dbReference>
<gene>
    <name evidence="7" type="ORF">CH338_22480</name>
</gene>
<keyword evidence="8" id="KW-1185">Reference proteome</keyword>
<name>A0A327K7X1_9BRAD</name>
<dbReference type="PANTHER" id="PTHR37422">
    <property type="entry name" value="TEICHURONIC ACID BIOSYNTHESIS PROTEIN TUAE"/>
    <property type="match status" value="1"/>
</dbReference>
<keyword evidence="3 5" id="KW-1133">Transmembrane helix</keyword>
<evidence type="ECO:0000256" key="4">
    <source>
        <dbReference type="ARBA" id="ARBA00023136"/>
    </source>
</evidence>
<comment type="caution">
    <text evidence="7">The sequence shown here is derived from an EMBL/GenBank/DDBJ whole genome shotgun (WGS) entry which is preliminary data.</text>
</comment>
<evidence type="ECO:0000256" key="5">
    <source>
        <dbReference type="SAM" id="Phobius"/>
    </source>
</evidence>
<feature type="domain" description="O-antigen ligase-related" evidence="6">
    <location>
        <begin position="218"/>
        <end position="356"/>
    </location>
</feature>
<feature type="transmembrane region" description="Helical" evidence="5">
    <location>
        <begin position="111"/>
        <end position="131"/>
    </location>
</feature>
<dbReference type="InterPro" id="IPR051533">
    <property type="entry name" value="WaaL-like"/>
</dbReference>
<keyword evidence="2 5" id="KW-0812">Transmembrane</keyword>
<feature type="transmembrane region" description="Helical" evidence="5">
    <location>
        <begin position="349"/>
        <end position="368"/>
    </location>
</feature>
<reference evidence="7 8" key="1">
    <citation type="submission" date="2017-07" db="EMBL/GenBank/DDBJ databases">
        <title>Draft Genome Sequences of Select Purple Nonsulfur Bacteria.</title>
        <authorList>
            <person name="Lasarre B."/>
            <person name="Mckinlay J.B."/>
        </authorList>
    </citation>
    <scope>NUCLEOTIDE SEQUENCE [LARGE SCALE GENOMIC DNA]</scope>
    <source>
        <strain evidence="7 8">DSM 11907</strain>
    </source>
</reference>
<evidence type="ECO:0000256" key="2">
    <source>
        <dbReference type="ARBA" id="ARBA00022692"/>
    </source>
</evidence>
<feature type="transmembrane region" description="Helical" evidence="5">
    <location>
        <begin position="380"/>
        <end position="398"/>
    </location>
</feature>
<dbReference type="AlphaFoldDB" id="A0A327K7X1"/>
<feature type="transmembrane region" description="Helical" evidence="5">
    <location>
        <begin position="404"/>
        <end position="424"/>
    </location>
</feature>